<keyword evidence="4 5" id="KW-0694">RNA-binding</keyword>
<feature type="compositionally biased region" description="Basic and acidic residues" evidence="6">
    <location>
        <begin position="577"/>
        <end position="588"/>
    </location>
</feature>
<feature type="region of interest" description="Disordered" evidence="6">
    <location>
        <begin position="297"/>
        <end position="345"/>
    </location>
</feature>
<reference evidence="8 9" key="1">
    <citation type="journal article" date="2016" name="Genome Biol. Evol.">
        <title>Gene Family Evolution Reflects Adaptation to Soil Environmental Stressors in the Genome of the Collembolan Orchesella cincta.</title>
        <authorList>
            <person name="Faddeeva-Vakhrusheva A."/>
            <person name="Derks M.F."/>
            <person name="Anvar S.Y."/>
            <person name="Agamennone V."/>
            <person name="Suring W."/>
            <person name="Smit S."/>
            <person name="van Straalen N.M."/>
            <person name="Roelofs D."/>
        </authorList>
    </citation>
    <scope>NUCLEOTIDE SEQUENCE [LARGE SCALE GENOMIC DNA]</scope>
    <source>
        <tissue evidence="8">Mixed pool</tissue>
    </source>
</reference>
<dbReference type="OrthoDB" id="6591950at2759"/>
<proteinExistence type="inferred from homology"/>
<dbReference type="PROSITE" id="PS51194">
    <property type="entry name" value="HELICASE_CTER"/>
    <property type="match status" value="1"/>
</dbReference>
<dbReference type="Pfam" id="PF00270">
    <property type="entry name" value="DEAD"/>
    <property type="match status" value="1"/>
</dbReference>
<gene>
    <name evidence="8" type="ORF">Ocin01_01261</name>
</gene>
<keyword evidence="5 8" id="KW-0347">Helicase</keyword>
<keyword evidence="3 5" id="KW-0067">ATP-binding</keyword>
<feature type="compositionally biased region" description="Basic and acidic residues" evidence="6">
    <location>
        <begin position="624"/>
        <end position="637"/>
    </location>
</feature>
<evidence type="ECO:0000256" key="5">
    <source>
        <dbReference type="RuleBase" id="RU365068"/>
    </source>
</evidence>
<dbReference type="Pfam" id="PF00271">
    <property type="entry name" value="Helicase_C"/>
    <property type="match status" value="1"/>
</dbReference>
<sequence length="851" mass="95228">MTADLKKYMALDNILITVEESTKDDRNVLLPDISKSDMFVEKHLETDLSEWQRLKLECQKLNYETQTAFLPNICKKLFRVTVSKDLTAEEQYRKAVEMANALNMHRGKKYITMGQSAPVNESAAARYVHNYYAHVIQDVVGKEYCHFMGFDEFSKVGRRIDITEVPANSDNFDSHIMCQTIHVQAKATSANSNNSMPQTITLYQFEDTSTLYKPPDVTTFNVETASPIRDLSLIEEYTHTRAGSSKSCIMVPPSHFVEPTKSPANRRCQSVTGSLSDTLSETSNILAILGIEDVQRKTSETPVSKLPSPVSTEKKSANTSRLSASTEESQKTNPTSEEESEDLDNSIRIEEVDGVRLRGWLWPFVLKNGIKRFTAIQKQFLRSFAVPGDIHYKGVANGGKTMCAILAILNSIQPLQFDTQALIVTSNTRSSKLIQKTVSFEDGENKIICQRTDEIFTPSNSNAKKNTRRPVCQVVVGTCEQIKDVIAKNILNSERINHLIIDNAEEIFSEGLKTTLYKILYSLDATIKVTLISRTSANAASELEEFCKQKLRYTLVLEETVDIEQFLNSQPRVKSGDKAVHSISDKRSVVGNGTPPRNQSVKEGCIKPSASVPKSSDIITSTTHPDDYTNDEPKVIELSDSDEADESYDSDNESTESTCRTFIPNKAIKFLGVDDSGTMVEGSGSAVSHLYANIAGDDYKVEIIAQLDIEEDKTIIFCNSIERTEWLSTKLRQHQLWPQVLHQNIPRKEQEVILETFRQGSFCRVLISTDFLTSISLDSADVVLNYDLPATKMVYRNRTAFADRELLSTKSIVANKSTIVISLISENEYETLMGFGSSLGIVVESAYKDQD</sequence>
<evidence type="ECO:0000313" key="8">
    <source>
        <dbReference type="EMBL" id="ODN05423.1"/>
    </source>
</evidence>
<accession>A0A1D2NJH4</accession>
<keyword evidence="2 5" id="KW-0378">Hydrolase</keyword>
<dbReference type="PANTHER" id="PTHR24031">
    <property type="entry name" value="RNA HELICASE"/>
    <property type="match status" value="1"/>
</dbReference>
<dbReference type="Gene3D" id="3.40.50.300">
    <property type="entry name" value="P-loop containing nucleotide triphosphate hydrolases"/>
    <property type="match status" value="2"/>
</dbReference>
<dbReference type="GO" id="GO:0003723">
    <property type="term" value="F:RNA binding"/>
    <property type="evidence" value="ECO:0007669"/>
    <property type="project" value="UniProtKB-UniRule"/>
</dbReference>
<dbReference type="AlphaFoldDB" id="A0A1D2NJH4"/>
<dbReference type="SUPFAM" id="SSF52540">
    <property type="entry name" value="P-loop containing nucleoside triphosphate hydrolases"/>
    <property type="match status" value="1"/>
</dbReference>
<comment type="caution">
    <text evidence="8">The sequence shown here is derived from an EMBL/GenBank/DDBJ whole genome shotgun (WGS) entry which is preliminary data.</text>
</comment>
<comment type="function">
    <text evidence="5">RNA helicase.</text>
</comment>
<feature type="region of interest" description="Disordered" evidence="6">
    <location>
        <begin position="577"/>
        <end position="658"/>
    </location>
</feature>
<dbReference type="GO" id="GO:0016787">
    <property type="term" value="F:hydrolase activity"/>
    <property type="evidence" value="ECO:0007669"/>
    <property type="project" value="UniProtKB-KW"/>
</dbReference>
<keyword evidence="9" id="KW-1185">Reference proteome</keyword>
<name>A0A1D2NJH4_ORCCI</name>
<dbReference type="STRING" id="48709.A0A1D2NJH4"/>
<dbReference type="InterPro" id="IPR001650">
    <property type="entry name" value="Helicase_C-like"/>
</dbReference>
<keyword evidence="1 5" id="KW-0547">Nucleotide-binding</keyword>
<dbReference type="GO" id="GO:0005524">
    <property type="term" value="F:ATP binding"/>
    <property type="evidence" value="ECO:0007669"/>
    <property type="project" value="UniProtKB-UniRule"/>
</dbReference>
<comment type="domain">
    <text evidence="5">The Q motif is unique to and characteristic of the DEAD box family of RNA helicases and controls ATP binding and hydrolysis.</text>
</comment>
<dbReference type="InterPro" id="IPR011545">
    <property type="entry name" value="DEAD/DEAH_box_helicase_dom"/>
</dbReference>
<evidence type="ECO:0000259" key="7">
    <source>
        <dbReference type="PROSITE" id="PS51194"/>
    </source>
</evidence>
<evidence type="ECO:0000256" key="3">
    <source>
        <dbReference type="ARBA" id="ARBA00022840"/>
    </source>
</evidence>
<dbReference type="InterPro" id="IPR027417">
    <property type="entry name" value="P-loop_NTPase"/>
</dbReference>
<comment type="similarity">
    <text evidence="5">Belongs to the DEAD box helicase family.</text>
</comment>
<dbReference type="EMBL" id="LJIJ01000023">
    <property type="protein sequence ID" value="ODN05423.1"/>
    <property type="molecule type" value="Genomic_DNA"/>
</dbReference>
<feature type="domain" description="Helicase C-terminal" evidence="7">
    <location>
        <begin position="702"/>
        <end position="851"/>
    </location>
</feature>
<evidence type="ECO:0000313" key="9">
    <source>
        <dbReference type="Proteomes" id="UP000094527"/>
    </source>
</evidence>
<evidence type="ECO:0000256" key="6">
    <source>
        <dbReference type="SAM" id="MobiDB-lite"/>
    </source>
</evidence>
<feature type="compositionally biased region" description="Polar residues" evidence="6">
    <location>
        <begin position="612"/>
        <end position="623"/>
    </location>
</feature>
<dbReference type="EC" id="3.6.4.13" evidence="5"/>
<dbReference type="Proteomes" id="UP000094527">
    <property type="component" value="Unassembled WGS sequence"/>
</dbReference>
<feature type="compositionally biased region" description="Acidic residues" evidence="6">
    <location>
        <begin position="639"/>
        <end position="654"/>
    </location>
</feature>
<dbReference type="GO" id="GO:0003724">
    <property type="term" value="F:RNA helicase activity"/>
    <property type="evidence" value="ECO:0007669"/>
    <property type="project" value="UniProtKB-EC"/>
</dbReference>
<evidence type="ECO:0000256" key="1">
    <source>
        <dbReference type="ARBA" id="ARBA00022741"/>
    </source>
</evidence>
<organism evidence="8 9">
    <name type="scientific">Orchesella cincta</name>
    <name type="common">Springtail</name>
    <name type="synonym">Podura cincta</name>
    <dbReference type="NCBI Taxonomy" id="48709"/>
    <lineage>
        <taxon>Eukaryota</taxon>
        <taxon>Metazoa</taxon>
        <taxon>Ecdysozoa</taxon>
        <taxon>Arthropoda</taxon>
        <taxon>Hexapoda</taxon>
        <taxon>Collembola</taxon>
        <taxon>Entomobryomorpha</taxon>
        <taxon>Entomobryoidea</taxon>
        <taxon>Orchesellidae</taxon>
        <taxon>Orchesellinae</taxon>
        <taxon>Orchesella</taxon>
    </lineage>
</organism>
<evidence type="ECO:0000256" key="2">
    <source>
        <dbReference type="ARBA" id="ARBA00022801"/>
    </source>
</evidence>
<protein>
    <recommendedName>
        <fullName evidence="5">ATP-dependent RNA helicase</fullName>
        <ecNumber evidence="5">3.6.4.13</ecNumber>
    </recommendedName>
</protein>
<evidence type="ECO:0000256" key="4">
    <source>
        <dbReference type="ARBA" id="ARBA00022884"/>
    </source>
</evidence>
<comment type="catalytic activity">
    <reaction evidence="5">
        <text>ATP + H2O = ADP + phosphate + H(+)</text>
        <dbReference type="Rhea" id="RHEA:13065"/>
        <dbReference type="ChEBI" id="CHEBI:15377"/>
        <dbReference type="ChEBI" id="CHEBI:15378"/>
        <dbReference type="ChEBI" id="CHEBI:30616"/>
        <dbReference type="ChEBI" id="CHEBI:43474"/>
        <dbReference type="ChEBI" id="CHEBI:456216"/>
        <dbReference type="EC" id="3.6.4.13"/>
    </reaction>
</comment>
<feature type="compositionally biased region" description="Polar residues" evidence="6">
    <location>
        <begin position="317"/>
        <end position="335"/>
    </location>
</feature>